<sequence length="75" mass="8197">MSSASVVIRTDEQDSTGEKNENFAFNRGNILIRRFSKMNVLSVRFVVPPLGGAAPPKGGTTNRKNAQRCSFLKIA</sequence>
<name>A0A975GU55_9BACT</name>
<evidence type="ECO:0000313" key="2">
    <source>
        <dbReference type="EMBL" id="QTA93810.1"/>
    </source>
</evidence>
<dbReference type="EMBL" id="CP061800">
    <property type="protein sequence ID" value="QTA93810.1"/>
    <property type="molecule type" value="Genomic_DNA"/>
</dbReference>
<proteinExistence type="predicted"/>
<gene>
    <name evidence="2" type="ORF">dnm_099180</name>
</gene>
<reference evidence="2" key="1">
    <citation type="journal article" date="2021" name="Microb. Physiol.">
        <title>Proteogenomic Insights into the Physiology of Marine, Sulfate-Reducing, Filamentous Desulfonema limicola and Desulfonema magnum.</title>
        <authorList>
            <person name="Schnaars V."/>
            <person name="Wohlbrand L."/>
            <person name="Scheve S."/>
            <person name="Hinrichs C."/>
            <person name="Reinhardt R."/>
            <person name="Rabus R."/>
        </authorList>
    </citation>
    <scope>NUCLEOTIDE SEQUENCE</scope>
    <source>
        <strain evidence="2">4be13</strain>
    </source>
</reference>
<dbReference type="KEGG" id="dmm:dnm_099180"/>
<evidence type="ECO:0000313" key="3">
    <source>
        <dbReference type="Proteomes" id="UP000663722"/>
    </source>
</evidence>
<dbReference type="AlphaFoldDB" id="A0A975GU55"/>
<evidence type="ECO:0000256" key="1">
    <source>
        <dbReference type="SAM" id="MobiDB-lite"/>
    </source>
</evidence>
<protein>
    <submittedName>
        <fullName evidence="2">Uncharacterized protein</fullName>
    </submittedName>
</protein>
<dbReference type="Proteomes" id="UP000663722">
    <property type="component" value="Chromosome"/>
</dbReference>
<keyword evidence="3" id="KW-1185">Reference proteome</keyword>
<feature type="region of interest" description="Disordered" evidence="1">
    <location>
        <begin position="1"/>
        <end position="20"/>
    </location>
</feature>
<accession>A0A975GU55</accession>
<feature type="compositionally biased region" description="Basic and acidic residues" evidence="1">
    <location>
        <begin position="9"/>
        <end position="20"/>
    </location>
</feature>
<organism evidence="2 3">
    <name type="scientific">Desulfonema magnum</name>
    <dbReference type="NCBI Taxonomy" id="45655"/>
    <lineage>
        <taxon>Bacteria</taxon>
        <taxon>Pseudomonadati</taxon>
        <taxon>Thermodesulfobacteriota</taxon>
        <taxon>Desulfobacteria</taxon>
        <taxon>Desulfobacterales</taxon>
        <taxon>Desulfococcaceae</taxon>
        <taxon>Desulfonema</taxon>
    </lineage>
</organism>